<proteinExistence type="predicted"/>
<reference evidence="1 2" key="1">
    <citation type="submission" date="2013-07" db="EMBL/GenBank/DDBJ databases">
        <title>Sulfurimonas hongkongensis AST-10 Genome Sequencing.</title>
        <authorList>
            <person name="Cai L."/>
            <person name="Zhang T."/>
        </authorList>
    </citation>
    <scope>NUCLEOTIDE SEQUENCE [LARGE SCALE GENOMIC DNA]</scope>
    <source>
        <strain evidence="1 2">AST-10</strain>
    </source>
</reference>
<dbReference type="AlphaFoldDB" id="T0KSW7"/>
<accession>T0KSW7</accession>
<dbReference type="EMBL" id="AUPZ01000004">
    <property type="protein sequence ID" value="EQB40084.1"/>
    <property type="molecule type" value="Genomic_DNA"/>
</dbReference>
<organism evidence="1 2">
    <name type="scientific">Sulfurimonas hongkongensis</name>
    <dbReference type="NCBI Taxonomy" id="1172190"/>
    <lineage>
        <taxon>Bacteria</taxon>
        <taxon>Pseudomonadati</taxon>
        <taxon>Campylobacterota</taxon>
        <taxon>Epsilonproteobacteria</taxon>
        <taxon>Campylobacterales</taxon>
        <taxon>Sulfurimonadaceae</taxon>
        <taxon>Sulfurimonas</taxon>
    </lineage>
</organism>
<dbReference type="STRING" id="1172190.M947_03415"/>
<dbReference type="Proteomes" id="UP000015520">
    <property type="component" value="Unassembled WGS sequence"/>
</dbReference>
<name>T0KSW7_9BACT</name>
<keyword evidence="2" id="KW-1185">Reference proteome</keyword>
<comment type="caution">
    <text evidence="1">The sequence shown here is derived from an EMBL/GenBank/DDBJ whole genome shotgun (WGS) entry which is preliminary data.</text>
</comment>
<sequence length="40" mass="4587">MTKIYGKIIISKSHTIIEVGERLEWSICKSVIKIAKALER</sequence>
<evidence type="ECO:0000313" key="1">
    <source>
        <dbReference type="EMBL" id="EQB40084.1"/>
    </source>
</evidence>
<gene>
    <name evidence="1" type="ORF">M947_03415</name>
</gene>
<protein>
    <submittedName>
        <fullName evidence="1">Uncharacterized protein</fullName>
    </submittedName>
</protein>
<evidence type="ECO:0000313" key="2">
    <source>
        <dbReference type="Proteomes" id="UP000015520"/>
    </source>
</evidence>